<sequence>MLKYFDLDDILLEEQKIKIRLKSNISFPHKVEANTTFEAPLFSLEHIINDEECEILSDIVSLETQHILRANALPEDFTKQNPNFYALVKYFYNDLSFFKKVAVRRVNFLFECLIQKKEINELFFEKEKEIYNEALETLLKFNSLGKL</sequence>
<dbReference type="OrthoDB" id="10251744at2759"/>
<evidence type="ECO:0008006" key="3">
    <source>
        <dbReference type="Google" id="ProtNLM"/>
    </source>
</evidence>
<dbReference type="Gene3D" id="1.20.58.2050">
    <property type="match status" value="1"/>
</dbReference>
<gene>
    <name evidence="1" type="ORF">TUBRATIS_23540</name>
</gene>
<organism evidence="1 2">
    <name type="scientific">Tubulinosema ratisbonensis</name>
    <dbReference type="NCBI Taxonomy" id="291195"/>
    <lineage>
        <taxon>Eukaryota</taxon>
        <taxon>Fungi</taxon>
        <taxon>Fungi incertae sedis</taxon>
        <taxon>Microsporidia</taxon>
        <taxon>Tubulinosematoidea</taxon>
        <taxon>Tubulinosematidae</taxon>
        <taxon>Tubulinosema</taxon>
    </lineage>
</organism>
<evidence type="ECO:0000313" key="2">
    <source>
        <dbReference type="Proteomes" id="UP000282876"/>
    </source>
</evidence>
<dbReference type="InterPro" id="IPR038437">
    <property type="entry name" value="GINS_Psf3_sf"/>
</dbReference>
<dbReference type="SUPFAM" id="SSF160059">
    <property type="entry name" value="PriA/YqbF domain"/>
    <property type="match status" value="1"/>
</dbReference>
<accession>A0A437AJD2</accession>
<reference evidence="1 2" key="1">
    <citation type="submission" date="2018-10" db="EMBL/GenBank/DDBJ databases">
        <title>Draft genome sequence of the microsporidian Tubulinosema ratisbonensis.</title>
        <authorList>
            <person name="Polonais V."/>
            <person name="Peyretaillade E."/>
            <person name="Niehus S."/>
            <person name="Wawrzyniak I."/>
            <person name="Franchet A."/>
            <person name="Gaspin C."/>
            <person name="Reichstadt M."/>
            <person name="Belser C."/>
            <person name="Labadie K."/>
            <person name="Delbac F."/>
            <person name="Ferrandon D."/>
        </authorList>
    </citation>
    <scope>NUCLEOTIDE SEQUENCE [LARGE SCALE GENOMIC DNA]</scope>
    <source>
        <strain evidence="1 2">Franzen</strain>
    </source>
</reference>
<evidence type="ECO:0000313" key="1">
    <source>
        <dbReference type="EMBL" id="RVD91208.1"/>
    </source>
</evidence>
<proteinExistence type="predicted"/>
<dbReference type="Proteomes" id="UP000282876">
    <property type="component" value="Unassembled WGS sequence"/>
</dbReference>
<dbReference type="AlphaFoldDB" id="A0A437AJD2"/>
<protein>
    <recommendedName>
        <fullName evidence="3">GINS subunit domain-containing protein</fullName>
    </recommendedName>
</protein>
<dbReference type="VEuPathDB" id="MicrosporidiaDB:TUBRATIS_23540"/>
<dbReference type="EMBL" id="RCSS01000609">
    <property type="protein sequence ID" value="RVD91208.1"/>
    <property type="molecule type" value="Genomic_DNA"/>
</dbReference>
<name>A0A437AJD2_9MICR</name>
<keyword evidence="2" id="KW-1185">Reference proteome</keyword>
<comment type="caution">
    <text evidence="1">The sequence shown here is derived from an EMBL/GenBank/DDBJ whole genome shotgun (WGS) entry which is preliminary data.</text>
</comment>